<keyword evidence="2" id="KW-0805">Transcription regulation</keyword>
<keyword evidence="8" id="KW-1185">Reference proteome</keyword>
<dbReference type="InterPro" id="IPR013324">
    <property type="entry name" value="RNA_pol_sigma_r3/r4-like"/>
</dbReference>
<organism evidence="7 8">
    <name type="scientific">Hoeflea algicola</name>
    <dbReference type="NCBI Taxonomy" id="2983763"/>
    <lineage>
        <taxon>Bacteria</taxon>
        <taxon>Pseudomonadati</taxon>
        <taxon>Pseudomonadota</taxon>
        <taxon>Alphaproteobacteria</taxon>
        <taxon>Hyphomicrobiales</taxon>
        <taxon>Rhizobiaceae</taxon>
        <taxon>Hoeflea</taxon>
    </lineage>
</organism>
<dbReference type="RefSeq" id="WP_267656353.1">
    <property type="nucleotide sequence ID" value="NZ_JAOVZR010000003.1"/>
</dbReference>
<gene>
    <name evidence="7" type="ORF">OEG84_23790</name>
</gene>
<dbReference type="Pfam" id="PF04542">
    <property type="entry name" value="Sigma70_r2"/>
    <property type="match status" value="1"/>
</dbReference>
<dbReference type="Gene3D" id="1.10.1740.10">
    <property type="match status" value="1"/>
</dbReference>
<comment type="similarity">
    <text evidence="1">Belongs to the sigma-70 factor family. ECF subfamily.</text>
</comment>
<comment type="caution">
    <text evidence="7">The sequence shown here is derived from an EMBL/GenBank/DDBJ whole genome shotgun (WGS) entry which is preliminary data.</text>
</comment>
<dbReference type="SUPFAM" id="SSF88946">
    <property type="entry name" value="Sigma2 domain of RNA polymerase sigma factors"/>
    <property type="match status" value="1"/>
</dbReference>
<dbReference type="InterPro" id="IPR013325">
    <property type="entry name" value="RNA_pol_sigma_r2"/>
</dbReference>
<dbReference type="PANTHER" id="PTHR43133:SF8">
    <property type="entry name" value="RNA POLYMERASE SIGMA FACTOR HI_1459-RELATED"/>
    <property type="match status" value="1"/>
</dbReference>
<keyword evidence="4" id="KW-0238">DNA-binding</keyword>
<evidence type="ECO:0000259" key="6">
    <source>
        <dbReference type="Pfam" id="PF04542"/>
    </source>
</evidence>
<feature type="domain" description="RNA polymerase sigma-70 region 2" evidence="6">
    <location>
        <begin position="25"/>
        <end position="86"/>
    </location>
</feature>
<sequence length="209" mass="23573">MFAEQNNSATTISRRVVEAKLVESRNRFLGFLRRRLSRPQDAEDIFQDFCVKVLRHHAQIEDDERLDAWLGVTLKHTLTDHYRRQAARNRGAEAYVIETKVTQQEDIDVAEPACTCIAAAMKMLQPSQAELLARIDLRDEPRTAVATELGLNSNSLGVRVHRARTALRKKIAEVCKVCGEGGFMICDCDHSRGVRPSSTPRQFDAPTIV</sequence>
<evidence type="ECO:0000256" key="2">
    <source>
        <dbReference type="ARBA" id="ARBA00023015"/>
    </source>
</evidence>
<dbReference type="InterPro" id="IPR014284">
    <property type="entry name" value="RNA_pol_sigma-70_dom"/>
</dbReference>
<dbReference type="Gene3D" id="1.10.10.10">
    <property type="entry name" value="Winged helix-like DNA-binding domain superfamily/Winged helix DNA-binding domain"/>
    <property type="match status" value="1"/>
</dbReference>
<dbReference type="NCBIfam" id="TIGR02937">
    <property type="entry name" value="sigma70-ECF"/>
    <property type="match status" value="1"/>
</dbReference>
<dbReference type="InterPro" id="IPR007627">
    <property type="entry name" value="RNA_pol_sigma70_r2"/>
</dbReference>
<evidence type="ECO:0000256" key="1">
    <source>
        <dbReference type="ARBA" id="ARBA00010641"/>
    </source>
</evidence>
<evidence type="ECO:0000256" key="3">
    <source>
        <dbReference type="ARBA" id="ARBA00023082"/>
    </source>
</evidence>
<name>A0ABT3ZFR0_9HYPH</name>
<protein>
    <submittedName>
        <fullName evidence="7">Sigma-70 family RNA polymerase sigma factor</fullName>
    </submittedName>
</protein>
<dbReference type="SUPFAM" id="SSF88659">
    <property type="entry name" value="Sigma3 and sigma4 domains of RNA polymerase sigma factors"/>
    <property type="match status" value="1"/>
</dbReference>
<proteinExistence type="inferred from homology"/>
<dbReference type="InterPro" id="IPR036388">
    <property type="entry name" value="WH-like_DNA-bd_sf"/>
</dbReference>
<dbReference type="Proteomes" id="UP001073227">
    <property type="component" value="Unassembled WGS sequence"/>
</dbReference>
<evidence type="ECO:0000256" key="4">
    <source>
        <dbReference type="ARBA" id="ARBA00023125"/>
    </source>
</evidence>
<keyword evidence="3" id="KW-0731">Sigma factor</keyword>
<dbReference type="EMBL" id="JAOVZR010000003">
    <property type="protein sequence ID" value="MCY0150641.1"/>
    <property type="molecule type" value="Genomic_DNA"/>
</dbReference>
<dbReference type="InterPro" id="IPR039425">
    <property type="entry name" value="RNA_pol_sigma-70-like"/>
</dbReference>
<evidence type="ECO:0000256" key="5">
    <source>
        <dbReference type="ARBA" id="ARBA00023163"/>
    </source>
</evidence>
<reference evidence="7" key="1">
    <citation type="submission" date="2022-10" db="EMBL/GenBank/DDBJ databases">
        <title>Hoeflea sp. G2-23, isolated from marine algae.</title>
        <authorList>
            <person name="Kristyanto S."/>
            <person name="Kim J.M."/>
            <person name="Jeon C.O."/>
        </authorList>
    </citation>
    <scope>NUCLEOTIDE SEQUENCE</scope>
    <source>
        <strain evidence="7">G2-23</strain>
    </source>
</reference>
<accession>A0ABT3ZFR0</accession>
<dbReference type="PANTHER" id="PTHR43133">
    <property type="entry name" value="RNA POLYMERASE ECF-TYPE SIGMA FACTO"/>
    <property type="match status" value="1"/>
</dbReference>
<evidence type="ECO:0000313" key="7">
    <source>
        <dbReference type="EMBL" id="MCY0150641.1"/>
    </source>
</evidence>
<evidence type="ECO:0000313" key="8">
    <source>
        <dbReference type="Proteomes" id="UP001073227"/>
    </source>
</evidence>
<keyword evidence="5" id="KW-0804">Transcription</keyword>